<feature type="signal peptide" evidence="1">
    <location>
        <begin position="1"/>
        <end position="20"/>
    </location>
</feature>
<organism evidence="2 3">
    <name type="scientific">Candidatus Avoscillospira avicola</name>
    <dbReference type="NCBI Taxonomy" id="2840706"/>
    <lineage>
        <taxon>Bacteria</taxon>
        <taxon>Bacillati</taxon>
        <taxon>Bacillota</taxon>
        <taxon>Clostridia</taxon>
        <taxon>Eubacteriales</taxon>
        <taxon>Oscillospiraceae</taxon>
        <taxon>Oscillospiraceae incertae sedis</taxon>
        <taxon>Candidatus Avoscillospira</taxon>
    </lineage>
</organism>
<reference evidence="2" key="2">
    <citation type="journal article" date="2021" name="PeerJ">
        <title>Extensive microbial diversity within the chicken gut microbiome revealed by metagenomics and culture.</title>
        <authorList>
            <person name="Gilroy R."/>
            <person name="Ravi A."/>
            <person name="Getino M."/>
            <person name="Pursley I."/>
            <person name="Horton D.L."/>
            <person name="Alikhan N.F."/>
            <person name="Baker D."/>
            <person name="Gharbi K."/>
            <person name="Hall N."/>
            <person name="Watson M."/>
            <person name="Adriaenssens E.M."/>
            <person name="Foster-Nyarko E."/>
            <person name="Jarju S."/>
            <person name="Secka A."/>
            <person name="Antonio M."/>
            <person name="Oren A."/>
            <person name="Chaudhuri R.R."/>
            <person name="La Ragione R."/>
            <person name="Hildebrand F."/>
            <person name="Pallen M.J."/>
        </authorList>
    </citation>
    <scope>NUCLEOTIDE SEQUENCE</scope>
    <source>
        <strain evidence="2">ChiBcec15-4380</strain>
    </source>
</reference>
<comment type="caution">
    <text evidence="2">The sequence shown here is derived from an EMBL/GenBank/DDBJ whole genome shotgun (WGS) entry which is preliminary data.</text>
</comment>
<sequence length="443" mass="48471">MKQRLIAFAALLALAVCALAAATVWLVPQTRQVHYTVAEASGDAAAAEGLHIDLSYDVDGHLLWKTAIDAAAPAEAETTFTFSPLEQDTDPLYQVYSQDSEVFISSPLFTRLDYFRLSNMEDELADLGQTALPADLLALGAGLAPGEEATKVYTLRDYWALFPLSMWLPYSSQNYQELDALAQRTFPIPVPEDLTAEATVTMFRDGSLDVRFSPFSGDYGLSELTDGAVLEDVVYLVFSRDKTELALDYSHFPDGYGIYRISINEETSDHPPRLENFFPLELSTVEAASLEKSPVPGQLLLFTLEAGQLYLTVIDTDSGQALQRLSLPGAALPVAYTGENVLLLLTEEEQAYSLTALALEGRQFSLFLTCPCDETLPGARFLHSAFDGTRLAVADFSRYLGPSFSLWIYGQDGLLYAGQYLSDIATASDPPTPNAAACRWSSH</sequence>
<name>A0A9D1APP4_9FIRM</name>
<dbReference type="Proteomes" id="UP000824239">
    <property type="component" value="Unassembled WGS sequence"/>
</dbReference>
<evidence type="ECO:0008006" key="4">
    <source>
        <dbReference type="Google" id="ProtNLM"/>
    </source>
</evidence>
<evidence type="ECO:0000313" key="3">
    <source>
        <dbReference type="Proteomes" id="UP000824239"/>
    </source>
</evidence>
<dbReference type="AlphaFoldDB" id="A0A9D1APP4"/>
<keyword evidence="1" id="KW-0732">Signal</keyword>
<evidence type="ECO:0000256" key="1">
    <source>
        <dbReference type="SAM" id="SignalP"/>
    </source>
</evidence>
<accession>A0A9D1APP4</accession>
<gene>
    <name evidence="2" type="ORF">IAA53_00065</name>
</gene>
<reference evidence="2" key="1">
    <citation type="submission" date="2020-10" db="EMBL/GenBank/DDBJ databases">
        <authorList>
            <person name="Gilroy R."/>
        </authorList>
    </citation>
    <scope>NUCLEOTIDE SEQUENCE</scope>
    <source>
        <strain evidence="2">ChiBcec15-4380</strain>
    </source>
</reference>
<feature type="chain" id="PRO_5039347965" description="DUF4340 domain-containing protein" evidence="1">
    <location>
        <begin position="21"/>
        <end position="443"/>
    </location>
</feature>
<protein>
    <recommendedName>
        <fullName evidence="4">DUF4340 domain-containing protein</fullName>
    </recommendedName>
</protein>
<dbReference type="EMBL" id="DVHE01000002">
    <property type="protein sequence ID" value="HIR49674.1"/>
    <property type="molecule type" value="Genomic_DNA"/>
</dbReference>
<proteinExistence type="predicted"/>
<evidence type="ECO:0000313" key="2">
    <source>
        <dbReference type="EMBL" id="HIR49674.1"/>
    </source>
</evidence>